<reference evidence="3 4" key="2">
    <citation type="submission" date="2020-04" db="EMBL/GenBank/DDBJ databases">
        <authorList>
            <person name="Fomenkov A."/>
            <person name="Anton B.P."/>
            <person name="Roberts R.J."/>
        </authorList>
    </citation>
    <scope>NUCLEOTIDE SEQUENCE [LARGE SCALE GENOMIC DNA]</scope>
    <source>
        <strain evidence="3 4">S2</strain>
    </source>
</reference>
<dbReference type="EMBL" id="CP051128">
    <property type="protein sequence ID" value="QIZ06101.1"/>
    <property type="molecule type" value="Genomic_DNA"/>
</dbReference>
<organism evidence="3 4">
    <name type="scientific">Priestia megaterium</name>
    <name type="common">Bacillus megaterium</name>
    <dbReference type="NCBI Taxonomy" id="1404"/>
    <lineage>
        <taxon>Bacteria</taxon>
        <taxon>Bacillati</taxon>
        <taxon>Bacillota</taxon>
        <taxon>Bacilli</taxon>
        <taxon>Bacillales</taxon>
        <taxon>Bacillaceae</taxon>
        <taxon>Priestia</taxon>
    </lineage>
</organism>
<name>A0A6H1NYF2_PRIMG</name>
<sequence>MIWVSKRRLKIISFIVGLFVLFFVLQYDFSEDDSLNAWNLPLSGKIILLDPGHGGPDGGAGTGQTLEKDIALKITKKVKDYLQMQGALVIMTRETDTDLADSDTRGYSRRKVEDLKNRLKMINNGDNDFFVSIHLNAIPSARWSGAQTFYAPHFKENAKAAKFVQEELRKNLENTTRRAKPINNVYILKNAKKPGILVEVGFLSNPTEKENLKKDSYQEKIAISIYQGITRYYTNEKELVEPDY</sequence>
<keyword evidence="1 3" id="KW-0378">Hydrolase</keyword>
<dbReference type="AlphaFoldDB" id="A0A6H1NYF2"/>
<dbReference type="GO" id="GO:0009253">
    <property type="term" value="P:peptidoglycan catabolic process"/>
    <property type="evidence" value="ECO:0007669"/>
    <property type="project" value="InterPro"/>
</dbReference>
<evidence type="ECO:0000313" key="4">
    <source>
        <dbReference type="Proteomes" id="UP000501868"/>
    </source>
</evidence>
<dbReference type="PANTHER" id="PTHR30404">
    <property type="entry name" value="N-ACETYLMURAMOYL-L-ALANINE AMIDASE"/>
    <property type="match status" value="1"/>
</dbReference>
<dbReference type="CDD" id="cd02696">
    <property type="entry name" value="MurNAc-LAA"/>
    <property type="match status" value="1"/>
</dbReference>
<gene>
    <name evidence="3" type="primary">cwlD</name>
    <name evidence="3" type="ORF">HFZ78_04545</name>
</gene>
<dbReference type="GO" id="GO:0030288">
    <property type="term" value="C:outer membrane-bounded periplasmic space"/>
    <property type="evidence" value="ECO:0007669"/>
    <property type="project" value="TreeGrafter"/>
</dbReference>
<evidence type="ECO:0000259" key="2">
    <source>
        <dbReference type="SMART" id="SM00646"/>
    </source>
</evidence>
<dbReference type="InterPro" id="IPR002508">
    <property type="entry name" value="MurNAc-LAA_cat"/>
</dbReference>
<evidence type="ECO:0000256" key="1">
    <source>
        <dbReference type="ARBA" id="ARBA00022801"/>
    </source>
</evidence>
<accession>A0A6H1NYF2</accession>
<dbReference type="SUPFAM" id="SSF53187">
    <property type="entry name" value="Zn-dependent exopeptidases"/>
    <property type="match status" value="1"/>
</dbReference>
<dbReference type="SMART" id="SM00646">
    <property type="entry name" value="Ami_3"/>
    <property type="match status" value="1"/>
</dbReference>
<dbReference type="Proteomes" id="UP000501868">
    <property type="component" value="Chromosome"/>
</dbReference>
<dbReference type="GO" id="GO:0008745">
    <property type="term" value="F:N-acetylmuramoyl-L-alanine amidase activity"/>
    <property type="evidence" value="ECO:0007669"/>
    <property type="project" value="UniProtKB-EC"/>
</dbReference>
<dbReference type="Gene3D" id="3.40.630.40">
    <property type="entry name" value="Zn-dependent exopeptidases"/>
    <property type="match status" value="1"/>
</dbReference>
<dbReference type="NCBIfam" id="TIGR02883">
    <property type="entry name" value="spore_cwlD"/>
    <property type="match status" value="1"/>
</dbReference>
<dbReference type="PANTHER" id="PTHR30404:SF0">
    <property type="entry name" value="N-ACETYLMURAMOYL-L-ALANINE AMIDASE AMIC"/>
    <property type="match status" value="1"/>
</dbReference>
<dbReference type="InterPro" id="IPR050695">
    <property type="entry name" value="N-acetylmuramoyl_amidase_3"/>
</dbReference>
<feature type="domain" description="MurNAc-LAA" evidence="2">
    <location>
        <begin position="119"/>
        <end position="230"/>
    </location>
</feature>
<reference evidence="3 4" key="1">
    <citation type="submission" date="2020-04" db="EMBL/GenBank/DDBJ databases">
        <title>Genome-Wide Identification of 5-Methylcytosine Sites in Bacterial Genomes By High-Throughput Sequencing of MspJI Restriction Fragments.</title>
        <authorList>
            <person name="Wu V."/>
        </authorList>
    </citation>
    <scope>NUCLEOTIDE SEQUENCE [LARGE SCALE GENOMIC DNA]</scope>
    <source>
        <strain evidence="3 4">S2</strain>
    </source>
</reference>
<protein>
    <submittedName>
        <fullName evidence="3">N-acetylmuramoyl-L-alanine amidase CwlD</fullName>
        <ecNumber evidence="3">3.5.1.28</ecNumber>
    </submittedName>
</protein>
<dbReference type="InterPro" id="IPR014234">
    <property type="entry name" value="Spore_CwlD"/>
</dbReference>
<proteinExistence type="predicted"/>
<evidence type="ECO:0000313" key="3">
    <source>
        <dbReference type="EMBL" id="QIZ06101.1"/>
    </source>
</evidence>
<dbReference type="EC" id="3.5.1.28" evidence="3"/>
<dbReference type="Pfam" id="PF01520">
    <property type="entry name" value="Amidase_3"/>
    <property type="match status" value="1"/>
</dbReference>